<dbReference type="PROSITE" id="PS51257">
    <property type="entry name" value="PROKAR_LIPOPROTEIN"/>
    <property type="match status" value="1"/>
</dbReference>
<keyword evidence="1" id="KW-0812">Transmembrane</keyword>
<protein>
    <recommendedName>
        <fullName evidence="4">Lipoprotein</fullName>
    </recommendedName>
</protein>
<dbReference type="EMBL" id="FMMM01000056">
    <property type="protein sequence ID" value="SCQ22106.1"/>
    <property type="molecule type" value="Genomic_DNA"/>
</dbReference>
<dbReference type="AlphaFoldDB" id="A0A1D3UM94"/>
<gene>
    <name evidence="2" type="ORF">TFUB20_01598</name>
</gene>
<sequence>MKQDNPLVIIYTLCFMLILFLISACKEPYREYFIGKWTSSDYETELYIKSDSSFIAKNFIINTVDDKTKRIDGKGIWRVIKFSKTFRLELIFYEPEIDCNIYFDHRDSTYKKQLHGEELFIERQVFFGLNKPWYCYQAIGNEGNEKRLVFRKD</sequence>
<evidence type="ECO:0008006" key="4">
    <source>
        <dbReference type="Google" id="ProtNLM"/>
    </source>
</evidence>
<name>A0A1D3UM94_TANFO</name>
<dbReference type="RefSeq" id="WP_141728775.1">
    <property type="nucleotide sequence ID" value="NZ_CAJPTF010000020.1"/>
</dbReference>
<organism evidence="2 3">
    <name type="scientific">Tannerella forsythia</name>
    <name type="common">Bacteroides forsythus</name>
    <dbReference type="NCBI Taxonomy" id="28112"/>
    <lineage>
        <taxon>Bacteria</taxon>
        <taxon>Pseudomonadati</taxon>
        <taxon>Bacteroidota</taxon>
        <taxon>Bacteroidia</taxon>
        <taxon>Bacteroidales</taxon>
        <taxon>Tannerellaceae</taxon>
        <taxon>Tannerella</taxon>
    </lineage>
</organism>
<proteinExistence type="predicted"/>
<dbReference type="Proteomes" id="UP000182057">
    <property type="component" value="Unassembled WGS sequence"/>
</dbReference>
<reference evidence="2 3" key="1">
    <citation type="submission" date="2016-09" db="EMBL/GenBank/DDBJ databases">
        <authorList>
            <person name="Capua I."/>
            <person name="De Benedictis P."/>
            <person name="Joannis T."/>
            <person name="Lombin L.H."/>
            <person name="Cattoli G."/>
        </authorList>
    </citation>
    <scope>NUCLEOTIDE SEQUENCE [LARGE SCALE GENOMIC DNA]</scope>
    <source>
        <strain evidence="2 3">UB20</strain>
    </source>
</reference>
<evidence type="ECO:0000256" key="1">
    <source>
        <dbReference type="SAM" id="Phobius"/>
    </source>
</evidence>
<keyword evidence="1" id="KW-1133">Transmembrane helix</keyword>
<accession>A0A1D3UM94</accession>
<keyword evidence="1" id="KW-0472">Membrane</keyword>
<evidence type="ECO:0000313" key="3">
    <source>
        <dbReference type="Proteomes" id="UP000182057"/>
    </source>
</evidence>
<evidence type="ECO:0000313" key="2">
    <source>
        <dbReference type="EMBL" id="SCQ22106.1"/>
    </source>
</evidence>
<feature type="transmembrane region" description="Helical" evidence="1">
    <location>
        <begin position="6"/>
        <end position="25"/>
    </location>
</feature>